<dbReference type="EMBL" id="SJPR01000008">
    <property type="protein sequence ID" value="TWT93385.1"/>
    <property type="molecule type" value="Genomic_DNA"/>
</dbReference>
<gene>
    <name evidence="2" type="ORF">Pla108_38790</name>
</gene>
<evidence type="ECO:0008006" key="4">
    <source>
        <dbReference type="Google" id="ProtNLM"/>
    </source>
</evidence>
<comment type="caution">
    <text evidence="2">The sequence shown here is derived from an EMBL/GenBank/DDBJ whole genome shotgun (WGS) entry which is preliminary data.</text>
</comment>
<dbReference type="AlphaFoldDB" id="A0A5C6A1V3"/>
<organism evidence="2 3">
    <name type="scientific">Botrimarina colliarenosi</name>
    <dbReference type="NCBI Taxonomy" id="2528001"/>
    <lineage>
        <taxon>Bacteria</taxon>
        <taxon>Pseudomonadati</taxon>
        <taxon>Planctomycetota</taxon>
        <taxon>Planctomycetia</taxon>
        <taxon>Pirellulales</taxon>
        <taxon>Lacipirellulaceae</taxon>
        <taxon>Botrimarina</taxon>
    </lineage>
</organism>
<accession>A0A5C6A1V3</accession>
<proteinExistence type="predicted"/>
<protein>
    <recommendedName>
        <fullName evidence="4">PEP-CTERM protein-sorting domain-containing protein</fullName>
    </recommendedName>
</protein>
<keyword evidence="1" id="KW-0732">Signal</keyword>
<evidence type="ECO:0000256" key="1">
    <source>
        <dbReference type="SAM" id="SignalP"/>
    </source>
</evidence>
<dbReference type="Gene3D" id="2.60.120.560">
    <property type="entry name" value="Exo-inulinase, domain 1"/>
    <property type="match status" value="1"/>
</dbReference>
<sequence precursor="true">MIRHLWMVALAATLGFVASPAMAQISDSFETDTSANYTVVDDSNGASGDGVFDGTIAFAYDYVAAGIPLAPRSLPGDVGGLRMTVNDTEEGEEGATTTEEDHITAFNNLSIAGSYRIDVDMYMGVNLGASGTTEFAHVGVAGSSTDFLSIFTPTTDNGYYVSITGEGGSGSDYRTSAPGNAAIPSGDPVYLNPTNTTNSATEPYLSLYPNTEVPGSPTNIWTTLTITVADTVTYFLDGTPIIQVPNTGSSDGLVGLGYTDPFDSVGPNFVIYDNLTVTAIPEPTAAFLALAGMAALAGRRR</sequence>
<evidence type="ECO:0000313" key="2">
    <source>
        <dbReference type="EMBL" id="TWT93385.1"/>
    </source>
</evidence>
<evidence type="ECO:0000313" key="3">
    <source>
        <dbReference type="Proteomes" id="UP000317421"/>
    </source>
</evidence>
<reference evidence="2 3" key="1">
    <citation type="submission" date="2019-02" db="EMBL/GenBank/DDBJ databases">
        <title>Deep-cultivation of Planctomycetes and their phenomic and genomic characterization uncovers novel biology.</title>
        <authorList>
            <person name="Wiegand S."/>
            <person name="Jogler M."/>
            <person name="Boedeker C."/>
            <person name="Pinto D."/>
            <person name="Vollmers J."/>
            <person name="Rivas-Marin E."/>
            <person name="Kohn T."/>
            <person name="Peeters S.H."/>
            <person name="Heuer A."/>
            <person name="Rast P."/>
            <person name="Oberbeckmann S."/>
            <person name="Bunk B."/>
            <person name="Jeske O."/>
            <person name="Meyerdierks A."/>
            <person name="Storesund J.E."/>
            <person name="Kallscheuer N."/>
            <person name="Luecker S."/>
            <person name="Lage O.M."/>
            <person name="Pohl T."/>
            <person name="Merkel B.J."/>
            <person name="Hornburger P."/>
            <person name="Mueller R.-W."/>
            <person name="Bruemmer F."/>
            <person name="Labrenz M."/>
            <person name="Spormann A.M."/>
            <person name="Op Den Camp H."/>
            <person name="Overmann J."/>
            <person name="Amann R."/>
            <person name="Jetten M.S.M."/>
            <person name="Mascher T."/>
            <person name="Medema M.H."/>
            <person name="Devos D.P."/>
            <person name="Kaster A.-K."/>
            <person name="Ovreas L."/>
            <person name="Rohde M."/>
            <person name="Galperin M.Y."/>
            <person name="Jogler C."/>
        </authorList>
    </citation>
    <scope>NUCLEOTIDE SEQUENCE [LARGE SCALE GENOMIC DNA]</scope>
    <source>
        <strain evidence="2 3">Pla108</strain>
    </source>
</reference>
<feature type="signal peptide" evidence="1">
    <location>
        <begin position="1"/>
        <end position="23"/>
    </location>
</feature>
<keyword evidence="3" id="KW-1185">Reference proteome</keyword>
<dbReference type="Proteomes" id="UP000317421">
    <property type="component" value="Unassembled WGS sequence"/>
</dbReference>
<feature type="chain" id="PRO_5022677764" description="PEP-CTERM protein-sorting domain-containing protein" evidence="1">
    <location>
        <begin position="24"/>
        <end position="301"/>
    </location>
</feature>
<name>A0A5C6A1V3_9BACT</name>